<protein>
    <submittedName>
        <fullName evidence="2">Uncharacterized protein</fullName>
    </submittedName>
</protein>
<dbReference type="EMBL" id="NJGI01000001">
    <property type="protein sequence ID" value="PGH22116.1"/>
    <property type="molecule type" value="Genomic_DNA"/>
</dbReference>
<reference evidence="2 3" key="1">
    <citation type="submission" date="2017-06" db="EMBL/GenBank/DDBJ databases">
        <title>Genome sequencing of Fusobacterium nucleatum subsp. polymorphum KCOM 1232 (=ChDC F37).</title>
        <authorList>
            <person name="Kook J.-K."/>
            <person name="Park S.-N."/>
            <person name="Lim Y.K."/>
            <person name="Roh H."/>
        </authorList>
    </citation>
    <scope>NUCLEOTIDE SEQUENCE [LARGE SCALE GENOMIC DNA]</scope>
    <source>
        <strain evidence="3">KCOM 1232 ( ChDC F37)</strain>
    </source>
</reference>
<gene>
    <name evidence="2" type="ORF">RN96_02775</name>
</gene>
<sequence>MNIFNFILRVPGLDDKHSGPIDTVKKIHTVLFKDLENERRKDATEEIAKKYKKILAEMEKKFKEIIEIMSNENEKMINKSDEFLNELKKLEEKASILEEKLKEELRKKNTSNNIGNILFQPQSIIGPNPDPVGDIFGGILNLAYKRKVKKGEEAYLIKYQEMENLYKRKIYNLNEKFKEKKKNLDNNFKELADIIEEILNEMAIVKEKIVKLEEGIWYE</sequence>
<organism evidence="2 3">
    <name type="scientific">Fusobacterium nucleatum subsp. polymorphum</name>
    <name type="common">Fusobacterium polymorphum</name>
    <dbReference type="NCBI Taxonomy" id="76857"/>
    <lineage>
        <taxon>Bacteria</taxon>
        <taxon>Fusobacteriati</taxon>
        <taxon>Fusobacteriota</taxon>
        <taxon>Fusobacteriia</taxon>
        <taxon>Fusobacteriales</taxon>
        <taxon>Fusobacteriaceae</taxon>
        <taxon>Fusobacterium</taxon>
    </lineage>
</organism>
<evidence type="ECO:0000313" key="3">
    <source>
        <dbReference type="Proteomes" id="UP000222862"/>
    </source>
</evidence>
<dbReference type="Gene3D" id="1.20.1270.60">
    <property type="entry name" value="Arfaptin homology (AH) domain/BAR domain"/>
    <property type="match status" value="1"/>
</dbReference>
<dbReference type="RefSeq" id="WP_098702232.1">
    <property type="nucleotide sequence ID" value="NZ_NJGI01000001.1"/>
</dbReference>
<dbReference type="AlphaFoldDB" id="A0A2B7YKL4"/>
<comment type="caution">
    <text evidence="2">The sequence shown here is derived from an EMBL/GenBank/DDBJ whole genome shotgun (WGS) entry which is preliminary data.</text>
</comment>
<proteinExistence type="predicted"/>
<accession>A0A2B7YKL4</accession>
<dbReference type="InterPro" id="IPR027267">
    <property type="entry name" value="AH/BAR_dom_sf"/>
</dbReference>
<name>A0A2B7YKL4_FUSNP</name>
<dbReference type="Proteomes" id="UP000222862">
    <property type="component" value="Unassembled WGS sequence"/>
</dbReference>
<keyword evidence="1" id="KW-0175">Coiled coil</keyword>
<evidence type="ECO:0000313" key="2">
    <source>
        <dbReference type="EMBL" id="PGH22116.1"/>
    </source>
</evidence>
<evidence type="ECO:0000256" key="1">
    <source>
        <dbReference type="SAM" id="Coils"/>
    </source>
</evidence>
<feature type="coiled-coil region" evidence="1">
    <location>
        <begin position="167"/>
        <end position="215"/>
    </location>
</feature>
<feature type="coiled-coil region" evidence="1">
    <location>
        <begin position="41"/>
        <end position="107"/>
    </location>
</feature>